<keyword evidence="11" id="KW-1185">Reference proteome</keyword>
<evidence type="ECO:0000256" key="5">
    <source>
        <dbReference type="ARBA" id="ARBA00022690"/>
    </source>
</evidence>
<gene>
    <name evidence="10 12" type="primary">Wfdc5</name>
</gene>
<organism evidence="10 11">
    <name type="scientific">Rattus norvegicus</name>
    <name type="common">Rat</name>
    <dbReference type="NCBI Taxonomy" id="10116"/>
    <lineage>
        <taxon>Eukaryota</taxon>
        <taxon>Metazoa</taxon>
        <taxon>Chordata</taxon>
        <taxon>Craniata</taxon>
        <taxon>Vertebrata</taxon>
        <taxon>Euteleostomi</taxon>
        <taxon>Mammalia</taxon>
        <taxon>Eutheria</taxon>
        <taxon>Euarchontoglires</taxon>
        <taxon>Glires</taxon>
        <taxon>Rodentia</taxon>
        <taxon>Myomorpha</taxon>
        <taxon>Muroidea</taxon>
        <taxon>Muridae</taxon>
        <taxon>Murinae</taxon>
        <taxon>Rattus</taxon>
    </lineage>
</organism>
<dbReference type="PANTHER" id="PTHR19441:SF39">
    <property type="entry name" value="WAP FOUR-DISULFIDE CORE DOMAIN PROTEIN 5"/>
    <property type="match status" value="1"/>
</dbReference>
<keyword evidence="4" id="KW-0964">Secreted</keyword>
<keyword evidence="7" id="KW-0677">Repeat</keyword>
<evidence type="ECO:0000313" key="10">
    <source>
        <dbReference type="Ensembl" id="ENSRNOP00000097687.1"/>
    </source>
</evidence>
<reference evidence="10" key="2">
    <citation type="submission" date="2025-08" db="UniProtKB">
        <authorList>
            <consortium name="Ensembl"/>
        </authorList>
    </citation>
    <scope>IDENTIFICATION</scope>
    <source>
        <strain evidence="10">Brown Norway</strain>
    </source>
</reference>
<evidence type="ECO:0000256" key="7">
    <source>
        <dbReference type="ARBA" id="ARBA00022737"/>
    </source>
</evidence>
<evidence type="ECO:0000256" key="2">
    <source>
        <dbReference type="ARBA" id="ARBA00004613"/>
    </source>
</evidence>
<dbReference type="SUPFAM" id="SSF57256">
    <property type="entry name" value="Elafin-like"/>
    <property type="match status" value="2"/>
</dbReference>
<dbReference type="InterPro" id="IPR050514">
    <property type="entry name" value="WAP_four-disulfide_core"/>
</dbReference>
<evidence type="ECO:0000256" key="4">
    <source>
        <dbReference type="ARBA" id="ARBA00022525"/>
    </source>
</evidence>
<dbReference type="InterPro" id="IPR036645">
    <property type="entry name" value="Elafin-like_sf"/>
</dbReference>
<dbReference type="GeneTree" id="ENSGT00730000111369"/>
<reference evidence="10" key="1">
    <citation type="submission" date="2024-01" db="EMBL/GenBank/DDBJ databases">
        <title>GRCr8: a new rat reference genome assembly contstructed from accurate long reads and long range scaffolding.</title>
        <authorList>
            <person name="Doris P.A."/>
            <person name="Kalbfleisch T."/>
            <person name="Li K."/>
            <person name="Howe K."/>
            <person name="Wood J."/>
        </authorList>
    </citation>
    <scope>NUCLEOTIDE SEQUENCE [LARGE SCALE GENOMIC DNA]</scope>
    <source>
        <strain evidence="10">Brown Norway</strain>
    </source>
</reference>
<dbReference type="InterPro" id="IPR008197">
    <property type="entry name" value="WAP_dom"/>
</dbReference>
<comment type="subcellular location">
    <subcellularLocation>
        <location evidence="2">Secreted</location>
    </subcellularLocation>
</comment>
<name>A0A8I6GMM5_RAT</name>
<dbReference type="Proteomes" id="UP000002494">
    <property type="component" value="Chromosome 3"/>
</dbReference>
<dbReference type="GO" id="GO:0030414">
    <property type="term" value="F:peptidase inhibitor activity"/>
    <property type="evidence" value="ECO:0007669"/>
    <property type="project" value="UniProtKB-KW"/>
</dbReference>
<evidence type="ECO:0000256" key="1">
    <source>
        <dbReference type="ARBA" id="ARBA00003209"/>
    </source>
</evidence>
<dbReference type="OrthoDB" id="4473401at2759"/>
<dbReference type="AlphaFoldDB" id="A0A8I6GMM5"/>
<dbReference type="GO" id="GO:0005576">
    <property type="term" value="C:extracellular region"/>
    <property type="evidence" value="ECO:0007669"/>
    <property type="project" value="UniProtKB-SubCell"/>
</dbReference>
<evidence type="ECO:0000259" key="9">
    <source>
        <dbReference type="PROSITE" id="PS51390"/>
    </source>
</evidence>
<feature type="domain" description="WAP" evidence="9">
    <location>
        <begin position="78"/>
        <end position="125"/>
    </location>
</feature>
<comment type="function">
    <text evidence="1">Putative acid-stable proteinase inhibitor.</text>
</comment>
<evidence type="ECO:0000313" key="11">
    <source>
        <dbReference type="Proteomes" id="UP000002494"/>
    </source>
</evidence>
<dbReference type="Ensembl" id="ENSRNOT00000116962.2">
    <property type="protein sequence ID" value="ENSRNOP00000097687.1"/>
    <property type="gene ID" value="ENSRNOG00000013760.6"/>
</dbReference>
<dbReference type="PROSITE" id="PS51390">
    <property type="entry name" value="WAP"/>
    <property type="match status" value="2"/>
</dbReference>
<sequence>ERRRLTDTKANGDVWTLSKKVGSSTGLGDLVPDKLGGCPPDDGPCSQVIPDQCANDKQCPSSWKCCSRACFLQCMPRVFVKLGKCPVDQLHCLSPRKHLCDKDLDCSGKKRCCVSACGRDCRDPSKG</sequence>
<evidence type="ECO:0000313" key="12">
    <source>
        <dbReference type="RGD" id="1304986"/>
    </source>
</evidence>
<keyword evidence="5" id="KW-0646">Protease inhibitor</keyword>
<evidence type="ECO:0000256" key="8">
    <source>
        <dbReference type="ARBA" id="ARBA00023157"/>
    </source>
</evidence>
<keyword evidence="6" id="KW-0732">Signal</keyword>
<dbReference type="Gene3D" id="4.10.75.10">
    <property type="entry name" value="Elafin-like"/>
    <property type="match status" value="2"/>
</dbReference>
<dbReference type="AGR" id="RGD:1304986"/>
<feature type="domain" description="WAP" evidence="9">
    <location>
        <begin position="31"/>
        <end position="77"/>
    </location>
</feature>
<accession>A0A8I6GMM5</accession>
<keyword evidence="8" id="KW-1015">Disulfide bond</keyword>
<dbReference type="Pfam" id="PF00095">
    <property type="entry name" value="WAP"/>
    <property type="match status" value="2"/>
</dbReference>
<protein>
    <recommendedName>
        <fullName evidence="3">WAP four-disulfide core domain protein 5</fullName>
    </recommendedName>
</protein>
<reference evidence="10" key="3">
    <citation type="submission" date="2025-09" db="UniProtKB">
        <authorList>
            <consortium name="Ensembl"/>
        </authorList>
    </citation>
    <scope>IDENTIFICATION</scope>
    <source>
        <strain evidence="10">Brown Norway</strain>
    </source>
</reference>
<dbReference type="SMART" id="SM00217">
    <property type="entry name" value="WAP"/>
    <property type="match status" value="2"/>
</dbReference>
<evidence type="ECO:0000256" key="6">
    <source>
        <dbReference type="ARBA" id="ARBA00022729"/>
    </source>
</evidence>
<evidence type="ECO:0000256" key="3">
    <source>
        <dbReference type="ARBA" id="ARBA00017105"/>
    </source>
</evidence>
<dbReference type="RGD" id="1304986">
    <property type="gene designation" value="Wfdc5"/>
</dbReference>
<dbReference type="PANTHER" id="PTHR19441">
    <property type="entry name" value="WHEY ACDIC PROTEIN WAP"/>
    <property type="match status" value="1"/>
</dbReference>
<proteinExistence type="predicted"/>
<dbReference type="PRINTS" id="PR00003">
    <property type="entry name" value="4DISULPHCORE"/>
</dbReference>